<evidence type="ECO:0000313" key="8">
    <source>
        <dbReference type="EMBL" id="UYV84806.1"/>
    </source>
</evidence>
<dbReference type="SUPFAM" id="SSF57903">
    <property type="entry name" value="FYVE/PHD zinc finger"/>
    <property type="match status" value="1"/>
</dbReference>
<dbReference type="Pfam" id="PF01363">
    <property type="entry name" value="FYVE"/>
    <property type="match status" value="1"/>
</dbReference>
<dbReference type="PROSITE" id="PS50003">
    <property type="entry name" value="PH_DOMAIN"/>
    <property type="match status" value="1"/>
</dbReference>
<feature type="domain" description="PH" evidence="6">
    <location>
        <begin position="34"/>
        <end position="130"/>
    </location>
</feature>
<dbReference type="CDD" id="cd15717">
    <property type="entry name" value="FYVE_PKHF"/>
    <property type="match status" value="1"/>
</dbReference>
<evidence type="ECO:0000256" key="5">
    <source>
        <dbReference type="SAM" id="MobiDB-lite"/>
    </source>
</evidence>
<gene>
    <name evidence="8" type="ORF">LAZ67_X003580</name>
</gene>
<dbReference type="EMBL" id="CP092886">
    <property type="protein sequence ID" value="UYV84806.1"/>
    <property type="molecule type" value="Genomic_DNA"/>
</dbReference>
<keyword evidence="9" id="KW-1185">Reference proteome</keyword>
<dbReference type="Gene3D" id="3.30.40.10">
    <property type="entry name" value="Zinc/RING finger domain, C3HC4 (zinc finger)"/>
    <property type="match status" value="1"/>
</dbReference>
<name>A0ABY6LU77_9ARAC</name>
<dbReference type="InterPro" id="IPR011993">
    <property type="entry name" value="PH-like_dom_sf"/>
</dbReference>
<dbReference type="PROSITE" id="PS50178">
    <property type="entry name" value="ZF_FYVE"/>
    <property type="match status" value="1"/>
</dbReference>
<dbReference type="Gene3D" id="2.30.29.30">
    <property type="entry name" value="Pleckstrin-homology domain (PH domain)/Phosphotyrosine-binding domain (PTB)"/>
    <property type="match status" value="1"/>
</dbReference>
<proteinExistence type="predicted"/>
<dbReference type="SMART" id="SM00233">
    <property type="entry name" value="PH"/>
    <property type="match status" value="1"/>
</dbReference>
<protein>
    <submittedName>
        <fullName evidence="8">PLEKHF2</fullName>
    </submittedName>
</protein>
<feature type="region of interest" description="Disordered" evidence="5">
    <location>
        <begin position="214"/>
        <end position="256"/>
    </location>
</feature>
<evidence type="ECO:0000256" key="4">
    <source>
        <dbReference type="PROSITE-ProRule" id="PRU00091"/>
    </source>
</evidence>
<dbReference type="SUPFAM" id="SSF50729">
    <property type="entry name" value="PH domain-like"/>
    <property type="match status" value="1"/>
</dbReference>
<dbReference type="InterPro" id="IPR000306">
    <property type="entry name" value="Znf_FYVE"/>
</dbReference>
<dbReference type="InterPro" id="IPR013083">
    <property type="entry name" value="Znf_RING/FYVE/PHD"/>
</dbReference>
<dbReference type="PANTHER" id="PTHR46280">
    <property type="entry name" value="PLECKSTRIN HOMOLOGY DOMAIN-CONTAINING FAMILY F MEMBER 2-RELATED"/>
    <property type="match status" value="1"/>
</dbReference>
<dbReference type="InterPro" id="IPR037871">
    <property type="entry name" value="PH_Phafin"/>
</dbReference>
<dbReference type="Pfam" id="PF00169">
    <property type="entry name" value="PH"/>
    <property type="match status" value="1"/>
</dbReference>
<evidence type="ECO:0000313" key="9">
    <source>
        <dbReference type="Proteomes" id="UP001235939"/>
    </source>
</evidence>
<feature type="domain" description="FYVE-type" evidence="7">
    <location>
        <begin position="151"/>
        <end position="211"/>
    </location>
</feature>
<evidence type="ECO:0000259" key="6">
    <source>
        <dbReference type="PROSITE" id="PS50003"/>
    </source>
</evidence>
<keyword evidence="1" id="KW-0479">Metal-binding</keyword>
<dbReference type="PANTHER" id="PTHR46280:SF3">
    <property type="entry name" value="PLECKSTRIN HOMOLOGY DOMAIN-CONTAINING FAMILY F MEMBER 1 HOMOLOG"/>
    <property type="match status" value="1"/>
</dbReference>
<dbReference type="InterPro" id="IPR051765">
    <property type="entry name" value="PH_domain-containing_F"/>
</dbReference>
<dbReference type="InterPro" id="IPR011011">
    <property type="entry name" value="Znf_FYVE_PHD"/>
</dbReference>
<keyword evidence="3" id="KW-0862">Zinc</keyword>
<dbReference type="SMART" id="SM00064">
    <property type="entry name" value="FYVE"/>
    <property type="match status" value="1"/>
</dbReference>
<dbReference type="InterPro" id="IPR017455">
    <property type="entry name" value="Znf_FYVE-rel"/>
</dbReference>
<dbReference type="InterPro" id="IPR001849">
    <property type="entry name" value="PH_domain"/>
</dbReference>
<evidence type="ECO:0000256" key="1">
    <source>
        <dbReference type="ARBA" id="ARBA00022723"/>
    </source>
</evidence>
<evidence type="ECO:0000256" key="3">
    <source>
        <dbReference type="ARBA" id="ARBA00022833"/>
    </source>
</evidence>
<organism evidence="8 9">
    <name type="scientific">Cordylochernes scorpioides</name>
    <dbReference type="NCBI Taxonomy" id="51811"/>
    <lineage>
        <taxon>Eukaryota</taxon>
        <taxon>Metazoa</taxon>
        <taxon>Ecdysozoa</taxon>
        <taxon>Arthropoda</taxon>
        <taxon>Chelicerata</taxon>
        <taxon>Arachnida</taxon>
        <taxon>Pseudoscorpiones</taxon>
        <taxon>Cheliferoidea</taxon>
        <taxon>Chernetidae</taxon>
        <taxon>Cordylochernes</taxon>
    </lineage>
</organism>
<sequence>MVDRLANTPANAQRIANVENCFAAGEPLAVPGRVLVGEGVLTKICRKKPKPRQFFLFNDILVYGNIILSKKKYIKQRIIPLEQIKIESLPDEADLKNGWLIKTPTKSFAVYAATATEKAEWIAHIKKCLNDLIIKTGKQPSEEHAAVWVPDNDANICMHCKLTEFTLLNRKHHCRKCGDVVCGGCSNKKFLIPSMSSKPLRVCDSCYDSLGSKTTQAPMASRPAPQPPVEENLIDVKDSSADDSDDENMGKTEAELLENDEKTMFYNDDTVAVSELVKIDATQTCD</sequence>
<keyword evidence="2 4" id="KW-0863">Zinc-finger</keyword>
<dbReference type="Proteomes" id="UP001235939">
    <property type="component" value="Chromosome X"/>
</dbReference>
<reference evidence="8 9" key="1">
    <citation type="submission" date="2022-03" db="EMBL/GenBank/DDBJ databases">
        <title>A chromosomal length assembly of Cordylochernes scorpioides.</title>
        <authorList>
            <person name="Zeh D."/>
            <person name="Zeh J."/>
        </authorList>
    </citation>
    <scope>NUCLEOTIDE SEQUENCE [LARGE SCALE GENOMIC DNA]</scope>
    <source>
        <strain evidence="8">IN4F17</strain>
        <tissue evidence="8">Whole Body</tissue>
    </source>
</reference>
<dbReference type="CDD" id="cd01218">
    <property type="entry name" value="PH_Phafin2-like"/>
    <property type="match status" value="1"/>
</dbReference>
<accession>A0ABY6LU77</accession>
<evidence type="ECO:0000259" key="7">
    <source>
        <dbReference type="PROSITE" id="PS50178"/>
    </source>
</evidence>
<evidence type="ECO:0000256" key="2">
    <source>
        <dbReference type="ARBA" id="ARBA00022771"/>
    </source>
</evidence>